<dbReference type="KEGG" id="amob:HG15A2_04710"/>
<keyword evidence="1" id="KW-0472">Membrane</keyword>
<evidence type="ECO:0000256" key="1">
    <source>
        <dbReference type="SAM" id="Phobius"/>
    </source>
</evidence>
<organism evidence="2 3">
    <name type="scientific">Adhaeretor mobilis</name>
    <dbReference type="NCBI Taxonomy" id="1930276"/>
    <lineage>
        <taxon>Bacteria</taxon>
        <taxon>Pseudomonadati</taxon>
        <taxon>Planctomycetota</taxon>
        <taxon>Planctomycetia</taxon>
        <taxon>Pirellulales</taxon>
        <taxon>Lacipirellulaceae</taxon>
        <taxon>Adhaeretor</taxon>
    </lineage>
</organism>
<protein>
    <submittedName>
        <fullName evidence="2">Uncharacterized protein</fullName>
    </submittedName>
</protein>
<reference evidence="2 3" key="1">
    <citation type="submission" date="2019-02" db="EMBL/GenBank/DDBJ databases">
        <title>Deep-cultivation of Planctomycetes and their phenomic and genomic characterization uncovers novel biology.</title>
        <authorList>
            <person name="Wiegand S."/>
            <person name="Jogler M."/>
            <person name="Boedeker C."/>
            <person name="Pinto D."/>
            <person name="Vollmers J."/>
            <person name="Rivas-Marin E."/>
            <person name="Kohn T."/>
            <person name="Peeters S.H."/>
            <person name="Heuer A."/>
            <person name="Rast P."/>
            <person name="Oberbeckmann S."/>
            <person name="Bunk B."/>
            <person name="Jeske O."/>
            <person name="Meyerdierks A."/>
            <person name="Storesund J.E."/>
            <person name="Kallscheuer N."/>
            <person name="Luecker S."/>
            <person name="Lage O.M."/>
            <person name="Pohl T."/>
            <person name="Merkel B.J."/>
            <person name="Hornburger P."/>
            <person name="Mueller R.-W."/>
            <person name="Bruemmer F."/>
            <person name="Labrenz M."/>
            <person name="Spormann A.M."/>
            <person name="Op den Camp H."/>
            <person name="Overmann J."/>
            <person name="Amann R."/>
            <person name="Jetten M.S.M."/>
            <person name="Mascher T."/>
            <person name="Medema M.H."/>
            <person name="Devos D.P."/>
            <person name="Kaster A.-K."/>
            <person name="Ovreas L."/>
            <person name="Rohde M."/>
            <person name="Galperin M.Y."/>
            <person name="Jogler C."/>
        </authorList>
    </citation>
    <scope>NUCLEOTIDE SEQUENCE [LARGE SCALE GENOMIC DNA]</scope>
    <source>
        <strain evidence="2 3">HG15A2</strain>
    </source>
</reference>
<dbReference type="Proteomes" id="UP000319852">
    <property type="component" value="Chromosome"/>
</dbReference>
<keyword evidence="1" id="KW-1133">Transmembrane helix</keyword>
<accession>A0A517MQQ1</accession>
<dbReference type="RefSeq" id="WP_218932274.1">
    <property type="nucleotide sequence ID" value="NZ_CP036263.1"/>
</dbReference>
<evidence type="ECO:0000313" key="3">
    <source>
        <dbReference type="Proteomes" id="UP000319852"/>
    </source>
</evidence>
<name>A0A517MQQ1_9BACT</name>
<evidence type="ECO:0000313" key="2">
    <source>
        <dbReference type="EMBL" id="QDS97211.1"/>
    </source>
</evidence>
<keyword evidence="1" id="KW-0812">Transmembrane</keyword>
<dbReference type="EMBL" id="CP036263">
    <property type="protein sequence ID" value="QDS97211.1"/>
    <property type="molecule type" value="Genomic_DNA"/>
</dbReference>
<keyword evidence="3" id="KW-1185">Reference proteome</keyword>
<gene>
    <name evidence="2" type="ORF">HG15A2_04710</name>
</gene>
<dbReference type="AlphaFoldDB" id="A0A517MQQ1"/>
<feature type="transmembrane region" description="Helical" evidence="1">
    <location>
        <begin position="30"/>
        <end position="54"/>
    </location>
</feature>
<sequence>MRPQQEAAQQEDIPFQKNQAWRGGFSSSTVLTGTIVLISLLLIVAVAGVGIVPLA</sequence>
<proteinExistence type="predicted"/>